<feature type="transmembrane region" description="Helical" evidence="6">
    <location>
        <begin position="188"/>
        <end position="208"/>
    </location>
</feature>
<name>A0A1V2LLC5_PICKU</name>
<dbReference type="Pfam" id="PF00324">
    <property type="entry name" value="AA_permease"/>
    <property type="match status" value="1"/>
</dbReference>
<dbReference type="InterPro" id="IPR023398">
    <property type="entry name" value="TIF_eIF4e-like"/>
</dbReference>
<dbReference type="GO" id="GO:0016020">
    <property type="term" value="C:membrane"/>
    <property type="evidence" value="ECO:0007669"/>
    <property type="project" value="UniProtKB-SubCell"/>
</dbReference>
<organism evidence="8 9">
    <name type="scientific">Pichia kudriavzevii</name>
    <name type="common">Yeast</name>
    <name type="synonym">Issatchenkia orientalis</name>
    <dbReference type="NCBI Taxonomy" id="4909"/>
    <lineage>
        <taxon>Eukaryota</taxon>
        <taxon>Fungi</taxon>
        <taxon>Dikarya</taxon>
        <taxon>Ascomycota</taxon>
        <taxon>Saccharomycotina</taxon>
        <taxon>Pichiomycetes</taxon>
        <taxon>Pichiales</taxon>
        <taxon>Pichiaceae</taxon>
        <taxon>Pichia</taxon>
    </lineage>
</organism>
<evidence type="ECO:0000256" key="1">
    <source>
        <dbReference type="ARBA" id="ARBA00004141"/>
    </source>
</evidence>
<dbReference type="AlphaFoldDB" id="A0A1V2LLC5"/>
<feature type="domain" description="Amino acid permease/ SLC12A" evidence="7">
    <location>
        <begin position="91"/>
        <end position="212"/>
    </location>
</feature>
<keyword evidence="4 6" id="KW-1133">Transmembrane helix</keyword>
<dbReference type="GO" id="GO:0003743">
    <property type="term" value="F:translation initiation factor activity"/>
    <property type="evidence" value="ECO:0007669"/>
    <property type="project" value="InterPro"/>
</dbReference>
<keyword evidence="3 6" id="KW-0812">Transmembrane</keyword>
<reference evidence="9" key="1">
    <citation type="journal article" date="2017" name="Genome Announc.">
        <title>Genome sequences of Cyberlindnera fabianii 65, Pichia kudriavzevii 129, and Saccharomyces cerevisiae 131 isolated from fermented masau fruits in Zimbabwe.</title>
        <authorList>
            <person name="van Rijswijck I.M.H."/>
            <person name="Derks M.F.L."/>
            <person name="Abee T."/>
            <person name="de Ridder D."/>
            <person name="Smid E.J."/>
        </authorList>
    </citation>
    <scope>NUCLEOTIDE SEQUENCE [LARGE SCALE GENOMIC DNA]</scope>
    <source>
        <strain evidence="9">129</strain>
    </source>
</reference>
<evidence type="ECO:0000256" key="3">
    <source>
        <dbReference type="ARBA" id="ARBA00022692"/>
    </source>
</evidence>
<dbReference type="GO" id="GO:0015171">
    <property type="term" value="F:amino acid transmembrane transporter activity"/>
    <property type="evidence" value="ECO:0007669"/>
    <property type="project" value="TreeGrafter"/>
</dbReference>
<dbReference type="SUPFAM" id="SSF55418">
    <property type="entry name" value="eIF4e-like"/>
    <property type="match status" value="1"/>
</dbReference>
<dbReference type="VEuPathDB" id="FungiDB:C5L36_0B02100"/>
<feature type="transmembrane region" description="Helical" evidence="6">
    <location>
        <begin position="110"/>
        <end position="134"/>
    </location>
</feature>
<dbReference type="InterPro" id="IPR004841">
    <property type="entry name" value="AA-permease/SLC12A_dom"/>
</dbReference>
<evidence type="ECO:0000259" key="7">
    <source>
        <dbReference type="Pfam" id="PF00324"/>
    </source>
</evidence>
<comment type="subcellular location">
    <subcellularLocation>
        <location evidence="1">Membrane</location>
        <topology evidence="1">Multi-pass membrane protein</topology>
    </subcellularLocation>
</comment>
<dbReference type="InterPro" id="IPR001040">
    <property type="entry name" value="TIF_eIF_4E"/>
</dbReference>
<feature type="transmembrane region" description="Helical" evidence="6">
    <location>
        <begin position="155"/>
        <end position="176"/>
    </location>
</feature>
<dbReference type="Pfam" id="PF01652">
    <property type="entry name" value="IF4E"/>
    <property type="match status" value="1"/>
</dbReference>
<evidence type="ECO:0000256" key="4">
    <source>
        <dbReference type="ARBA" id="ARBA00022989"/>
    </source>
</evidence>
<dbReference type="InterPro" id="IPR050524">
    <property type="entry name" value="APC_YAT"/>
</dbReference>
<proteinExistence type="inferred from homology"/>
<gene>
    <name evidence="8" type="ORF">BOH78_3152</name>
</gene>
<dbReference type="EMBL" id="MQVM01000015">
    <property type="protein sequence ID" value="ONH73248.1"/>
    <property type="molecule type" value="Genomic_DNA"/>
</dbReference>
<evidence type="ECO:0000313" key="9">
    <source>
        <dbReference type="Proteomes" id="UP000189274"/>
    </source>
</evidence>
<protein>
    <submittedName>
        <fullName evidence="8">Putative proline-specific permease put4</fullName>
    </submittedName>
</protein>
<evidence type="ECO:0000313" key="8">
    <source>
        <dbReference type="EMBL" id="ONH73248.1"/>
    </source>
</evidence>
<evidence type="ECO:0000256" key="2">
    <source>
        <dbReference type="ARBA" id="ARBA00006983"/>
    </source>
</evidence>
<dbReference type="PANTHER" id="PTHR43341">
    <property type="entry name" value="AMINO ACID PERMEASE"/>
    <property type="match status" value="1"/>
</dbReference>
<keyword evidence="5 6" id="KW-0472">Membrane</keyword>
<dbReference type="Proteomes" id="UP000189274">
    <property type="component" value="Unassembled WGS sequence"/>
</dbReference>
<dbReference type="GO" id="GO:0003723">
    <property type="term" value="F:RNA binding"/>
    <property type="evidence" value="ECO:0007669"/>
    <property type="project" value="InterPro"/>
</dbReference>
<evidence type="ECO:0000256" key="6">
    <source>
        <dbReference type="SAM" id="Phobius"/>
    </source>
</evidence>
<comment type="similarity">
    <text evidence="2">Belongs to the amino acid-polyamine-organocation (APC) superfamily. YAT (TC 2.A.3.10) family.</text>
</comment>
<evidence type="ECO:0000256" key="5">
    <source>
        <dbReference type="ARBA" id="ARBA00023136"/>
    </source>
</evidence>
<dbReference type="Gene3D" id="3.30.760.10">
    <property type="entry name" value="RNA Cap, Translation Initiation Factor Eif4e"/>
    <property type="match status" value="1"/>
</dbReference>
<comment type="caution">
    <text evidence="8">The sequence shown here is derived from an EMBL/GenBank/DDBJ whole genome shotgun (WGS) entry which is preliminary data.</text>
</comment>
<sequence length="250" mass="29142">MSTEELNNATKDLSLDEKKDVTALENPAEFNVKHPLNSTWTLWYTKPAVDNTESWADLLKPVVTFNTVEEFWGIFHAIPKVNELPLKMGRLSELISLVSYLNVSNSSSVVFTWLTNISTVSGFISWIFIGIIYLRFRKAIDYHNLNDRATFRPKFQIPGAYFTICFVSVIAITNGYAVFFDFKISDFVAAYITLPIVFILYVGHMLWYRNWKFFAPLEQIDCFTGLKEVEEDQETYVKPETDNWFMKFYY</sequence>
<dbReference type="PANTHER" id="PTHR43341:SF36">
    <property type="entry name" value="PROLINE-SPECIFIC PERMEASE"/>
    <property type="match status" value="1"/>
</dbReference>
<accession>A0A1V2LLC5</accession>